<comment type="function">
    <text evidence="3">Key enzyme for ketone body catabolism. Transfers the CoA moiety from succinate to acetoacetate. Formation of the enzyme-CoA intermediate proceeds via an unstable anhydride species formed between the carboxylate groups of the enzyme and substrate.</text>
</comment>
<dbReference type="InterPro" id="IPR004164">
    <property type="entry name" value="CoA_transf_AS"/>
</dbReference>
<reference evidence="5" key="1">
    <citation type="submission" date="2022-10" db="EMBL/GenBank/DDBJ databases">
        <title>Tapping the CABI collections for fungal endophytes: first genome assemblies for Collariella, Neodidymelliopsis, Ascochyta clinopodiicola, Didymella pomorum, Didymosphaeria variabile, Neocosmospora piperis and Neocucurbitaria cava.</title>
        <authorList>
            <person name="Hill R."/>
        </authorList>
    </citation>
    <scope>NUCLEOTIDE SEQUENCE</scope>
    <source>
        <strain evidence="5">IMI 356815</strain>
    </source>
</reference>
<comment type="similarity">
    <text evidence="1 3">Belongs to the 3-oxoacid CoA-transferase family.</text>
</comment>
<evidence type="ECO:0000313" key="6">
    <source>
        <dbReference type="Proteomes" id="UP001140513"/>
    </source>
</evidence>
<dbReference type="Gene3D" id="3.40.1080.10">
    <property type="entry name" value="Glutaconate Coenzyme A-transferase"/>
    <property type="match status" value="2"/>
</dbReference>
<dbReference type="PANTHER" id="PTHR13707:SF60">
    <property type="entry name" value="ACETATE COA-TRANSFERASE SUBUNIT ALPHA"/>
    <property type="match status" value="1"/>
</dbReference>
<keyword evidence="2 3" id="KW-0808">Transferase</keyword>
<evidence type="ECO:0000256" key="2">
    <source>
        <dbReference type="ARBA" id="ARBA00022679"/>
    </source>
</evidence>
<name>A0A9W8XVX3_9PLEO</name>
<dbReference type="NCBIfam" id="TIGR02428">
    <property type="entry name" value="pcaJ_scoB_fam"/>
    <property type="match status" value="1"/>
</dbReference>
<proteinExistence type="inferred from homology"/>
<dbReference type="FunFam" id="3.40.1080.10:FF:000001">
    <property type="entry name" value="Succinyl-coa:3-ketoacid-coenzyme a transferase subunit b"/>
    <property type="match status" value="1"/>
</dbReference>
<protein>
    <recommendedName>
        <fullName evidence="3">Succinyl-CoA:3-ketoacid-coenzyme A transferase</fullName>
        <ecNumber evidence="3">2.8.3.5</ecNumber>
    </recommendedName>
</protein>
<comment type="pathway">
    <text evidence="3">Ketone metabolism; succinyl-CoA degradation; acetoacetyl-CoA from succinyl-CoA: step 1/1.</text>
</comment>
<dbReference type="GeneID" id="80904296"/>
<dbReference type="Pfam" id="PF01144">
    <property type="entry name" value="CoA_trans"/>
    <property type="match status" value="2"/>
</dbReference>
<dbReference type="Proteomes" id="UP001140513">
    <property type="component" value="Unassembled WGS sequence"/>
</dbReference>
<dbReference type="InterPro" id="IPR014388">
    <property type="entry name" value="3-oxoacid_CoA-transferase"/>
</dbReference>
<dbReference type="InterPro" id="IPR012791">
    <property type="entry name" value="3-oxoacid_CoA-transf_B"/>
</dbReference>
<evidence type="ECO:0000313" key="5">
    <source>
        <dbReference type="EMBL" id="KAJ4360206.1"/>
    </source>
</evidence>
<gene>
    <name evidence="5" type="ORF">N0V89_000766</name>
</gene>
<evidence type="ECO:0000256" key="3">
    <source>
        <dbReference type="PIRNR" id="PIRNR000858"/>
    </source>
</evidence>
<keyword evidence="6" id="KW-1185">Reference proteome</keyword>
<dbReference type="EMBL" id="JAPEUX010000001">
    <property type="protein sequence ID" value="KAJ4360206.1"/>
    <property type="molecule type" value="Genomic_DNA"/>
</dbReference>
<sequence>MDGSSRLLLTLPSRICANRPVPAQLRAARYVDSRWRFASQKRFKTVPASREPRQPTIDRSRSKLFNSADEAVADIQSGSTVLSAGFGLCGVADTLIHAIQTRGAKSLHSLTAVSNNAGIEDVGGLALITKSGQVNKLIISFLGNNKALEKQYLSGGITIELCPQGTLAERIRAAGAGIPAFYTPTAVNTLLQDGKIPAQHDSEGNVIGYGTPREVREFNGRKYLMETALPGDVAILRAWKADEQGTEQQPSNTVLAKKYRYTTKAFGPIMAKAARLTIVEAEEIVPVGSLSPNDIHLPGIFVNRIVPATAPKNIEIKKLRDSKGDGRPSNQSEDAMRRNRIARRAAKELKDGYYVNLGVGIPTMAATFVPDGTKVWLQSENGILGMGPHPTEEEVDPDIINAGKQTVTLLPGASTFDSAESFGMIRGGHVDVSILGALQVSTWGDLANYMIPGKVFKGMGGAMDLVGNPEATKVVVATEHVAKDGSSKIVQECKLPLTGAKCVSTIITDMCVFEVDRKRGGLTLTEVAEGVTVEDVKNKTDAKFSVAEDLKNMEEW</sequence>
<dbReference type="PIRSF" id="PIRSF000858">
    <property type="entry name" value="SCOT-t"/>
    <property type="match status" value="1"/>
</dbReference>
<comment type="catalytic activity">
    <reaction evidence="3">
        <text>a 3-oxo acid + succinyl-CoA = a 3-oxoacyl-CoA + succinate</text>
        <dbReference type="Rhea" id="RHEA:24564"/>
        <dbReference type="ChEBI" id="CHEBI:30031"/>
        <dbReference type="ChEBI" id="CHEBI:35973"/>
        <dbReference type="ChEBI" id="CHEBI:57292"/>
        <dbReference type="ChEBI" id="CHEBI:90726"/>
        <dbReference type="EC" id="2.8.3.5"/>
    </reaction>
</comment>
<evidence type="ECO:0000256" key="4">
    <source>
        <dbReference type="PIRSR" id="PIRSR000858-1"/>
    </source>
</evidence>
<feature type="active site" description="5-glutamyl coenzyme A thioester intermediate" evidence="4">
    <location>
        <position position="380"/>
    </location>
</feature>
<dbReference type="PANTHER" id="PTHR13707">
    <property type="entry name" value="KETOACID-COENZYME A TRANSFERASE"/>
    <property type="match status" value="1"/>
</dbReference>
<organism evidence="5 6">
    <name type="scientific">Didymosphaeria variabile</name>
    <dbReference type="NCBI Taxonomy" id="1932322"/>
    <lineage>
        <taxon>Eukaryota</taxon>
        <taxon>Fungi</taxon>
        <taxon>Dikarya</taxon>
        <taxon>Ascomycota</taxon>
        <taxon>Pezizomycotina</taxon>
        <taxon>Dothideomycetes</taxon>
        <taxon>Pleosporomycetidae</taxon>
        <taxon>Pleosporales</taxon>
        <taxon>Massarineae</taxon>
        <taxon>Didymosphaeriaceae</taxon>
        <taxon>Didymosphaeria</taxon>
    </lineage>
</organism>
<dbReference type="GO" id="GO:0046952">
    <property type="term" value="P:ketone body catabolic process"/>
    <property type="evidence" value="ECO:0007669"/>
    <property type="project" value="InterPro"/>
</dbReference>
<dbReference type="EC" id="2.8.3.5" evidence="3"/>
<dbReference type="PROSITE" id="PS01274">
    <property type="entry name" value="COA_TRANSF_2"/>
    <property type="match status" value="1"/>
</dbReference>
<dbReference type="OrthoDB" id="1933379at2759"/>
<accession>A0A9W8XVX3</accession>
<evidence type="ECO:0000256" key="1">
    <source>
        <dbReference type="ARBA" id="ARBA00007154"/>
    </source>
</evidence>
<dbReference type="SUPFAM" id="SSF100950">
    <property type="entry name" value="NagB/RpiA/CoA transferase-like"/>
    <property type="match status" value="2"/>
</dbReference>
<dbReference type="GO" id="GO:0008260">
    <property type="term" value="F:succinyl-CoA:3-oxo-acid CoA-transferase activity"/>
    <property type="evidence" value="ECO:0007669"/>
    <property type="project" value="UniProtKB-EC"/>
</dbReference>
<dbReference type="InterPro" id="IPR004165">
    <property type="entry name" value="CoA_trans_fam_I"/>
</dbReference>
<dbReference type="InterPro" id="IPR037171">
    <property type="entry name" value="NagB/RpiA_transferase-like"/>
</dbReference>
<keyword evidence="3" id="KW-0496">Mitochondrion</keyword>
<comment type="caution">
    <text evidence="5">The sequence shown here is derived from an EMBL/GenBank/DDBJ whole genome shotgun (WGS) entry which is preliminary data.</text>
</comment>
<dbReference type="SMART" id="SM00882">
    <property type="entry name" value="CoA_trans"/>
    <property type="match status" value="2"/>
</dbReference>
<dbReference type="RefSeq" id="XP_056076408.1">
    <property type="nucleotide sequence ID" value="XM_056209586.1"/>
</dbReference>
<dbReference type="AlphaFoldDB" id="A0A9W8XVX3"/>